<proteinExistence type="predicted"/>
<comment type="caution">
    <text evidence="1">The sequence shown here is derived from an EMBL/GenBank/DDBJ whole genome shotgun (WGS) entry which is preliminary data.</text>
</comment>
<protein>
    <submittedName>
        <fullName evidence="1">Uncharacterized protein</fullName>
    </submittedName>
</protein>
<organism evidence="1">
    <name type="scientific">Tanacetum cinerariifolium</name>
    <name type="common">Dalmatian daisy</name>
    <name type="synonym">Chrysanthemum cinerariifolium</name>
    <dbReference type="NCBI Taxonomy" id="118510"/>
    <lineage>
        <taxon>Eukaryota</taxon>
        <taxon>Viridiplantae</taxon>
        <taxon>Streptophyta</taxon>
        <taxon>Embryophyta</taxon>
        <taxon>Tracheophyta</taxon>
        <taxon>Spermatophyta</taxon>
        <taxon>Magnoliopsida</taxon>
        <taxon>eudicotyledons</taxon>
        <taxon>Gunneridae</taxon>
        <taxon>Pentapetalae</taxon>
        <taxon>asterids</taxon>
        <taxon>campanulids</taxon>
        <taxon>Asterales</taxon>
        <taxon>Asteraceae</taxon>
        <taxon>Asteroideae</taxon>
        <taxon>Anthemideae</taxon>
        <taxon>Anthemidinae</taxon>
        <taxon>Tanacetum</taxon>
    </lineage>
</organism>
<sequence length="72" mass="8145">ELMELCTSLQRQQTQMATKIKDQDLEISGLKERVKFLEDNDRGSAEPTQEDAPIKGGIIEIGEEVREKRALS</sequence>
<feature type="non-terminal residue" evidence="1">
    <location>
        <position position="1"/>
    </location>
</feature>
<gene>
    <name evidence="1" type="ORF">Tci_904699</name>
</gene>
<dbReference type="AlphaFoldDB" id="A0A699VDW8"/>
<evidence type="ECO:0000313" key="1">
    <source>
        <dbReference type="EMBL" id="GFD32730.1"/>
    </source>
</evidence>
<dbReference type="EMBL" id="BKCJ011427519">
    <property type="protein sequence ID" value="GFD32730.1"/>
    <property type="molecule type" value="Genomic_DNA"/>
</dbReference>
<name>A0A699VDW8_TANCI</name>
<reference evidence="1" key="1">
    <citation type="journal article" date="2019" name="Sci. Rep.">
        <title>Draft genome of Tanacetum cinerariifolium, the natural source of mosquito coil.</title>
        <authorList>
            <person name="Yamashiro T."/>
            <person name="Shiraishi A."/>
            <person name="Satake H."/>
            <person name="Nakayama K."/>
        </authorList>
    </citation>
    <scope>NUCLEOTIDE SEQUENCE</scope>
</reference>
<accession>A0A699VDW8</accession>